<accession>A0A5C4NVX3</accession>
<comment type="caution">
    <text evidence="2">The sequence shown here is derived from an EMBL/GenBank/DDBJ whole genome shotgun (WGS) entry which is preliminary data.</text>
</comment>
<dbReference type="EMBL" id="VDGE01000002">
    <property type="protein sequence ID" value="TNC77346.1"/>
    <property type="molecule type" value="Genomic_DNA"/>
</dbReference>
<protein>
    <submittedName>
        <fullName evidence="2">Uncharacterized protein</fullName>
    </submittedName>
</protein>
<dbReference type="RefSeq" id="WP_139090185.1">
    <property type="nucleotide sequence ID" value="NZ_VDGE01000002.1"/>
</dbReference>
<evidence type="ECO:0000313" key="2">
    <source>
        <dbReference type="EMBL" id="TNC77346.1"/>
    </source>
</evidence>
<dbReference type="AlphaFoldDB" id="A0A5C4NVX3"/>
<evidence type="ECO:0000313" key="3">
    <source>
        <dbReference type="Proteomes" id="UP000305681"/>
    </source>
</evidence>
<name>A0A5C4NVX3_9BURK</name>
<feature type="signal peptide" evidence="1">
    <location>
        <begin position="1"/>
        <end position="21"/>
    </location>
</feature>
<organism evidence="2 3">
    <name type="scientific">Janthinobacterium lividum</name>
    <dbReference type="NCBI Taxonomy" id="29581"/>
    <lineage>
        <taxon>Bacteria</taxon>
        <taxon>Pseudomonadati</taxon>
        <taxon>Pseudomonadota</taxon>
        <taxon>Betaproteobacteria</taxon>
        <taxon>Burkholderiales</taxon>
        <taxon>Oxalobacteraceae</taxon>
        <taxon>Janthinobacterium</taxon>
    </lineage>
</organism>
<gene>
    <name evidence="2" type="ORF">FHI69_08315</name>
</gene>
<keyword evidence="1" id="KW-0732">Signal</keyword>
<feature type="chain" id="PRO_5022956467" evidence="1">
    <location>
        <begin position="22"/>
        <end position="211"/>
    </location>
</feature>
<dbReference type="Proteomes" id="UP000305681">
    <property type="component" value="Unassembled WGS sequence"/>
</dbReference>
<evidence type="ECO:0000256" key="1">
    <source>
        <dbReference type="SAM" id="SignalP"/>
    </source>
</evidence>
<sequence length="211" mass="23845">MTKLRITLTIAALLFFSTAQAEVFQGINHDYSLAQIKDLFPLAEIKPVAAAWVTKNDGFYKLSGNGFPGILYLAFSDSRPTFKKLQIEAEAEEATNASSANDNPRSKTWKILAEQDTDNALTISWIRWVPDAPIPMQRYISKYGKPEKTGFGDSDMRPYASWSKKNIHANLSDDEKFVKSVEFGFTKQEKIAACHERTAKKFWPTSCNYND</sequence>
<proteinExistence type="predicted"/>
<reference evidence="2 3" key="1">
    <citation type="submission" date="2019-06" db="EMBL/GenBank/DDBJ databases">
        <title>Genome sequence of Janthinobacterium lividum UCD_MED1.</title>
        <authorList>
            <person name="De Leon M.E."/>
            <person name="Jospin G."/>
        </authorList>
    </citation>
    <scope>NUCLEOTIDE SEQUENCE [LARGE SCALE GENOMIC DNA]</scope>
    <source>
        <strain evidence="2 3">UCD_MED1</strain>
    </source>
</reference>